<accession>A0A1M6I2U7</accession>
<dbReference type="InterPro" id="IPR042002">
    <property type="entry name" value="Sortase_C"/>
</dbReference>
<dbReference type="NCBIfam" id="NF033745">
    <property type="entry name" value="class_C_sortase"/>
    <property type="match status" value="1"/>
</dbReference>
<evidence type="ECO:0000256" key="3">
    <source>
        <dbReference type="SAM" id="Phobius"/>
    </source>
</evidence>
<keyword evidence="3" id="KW-1133">Transmembrane helix</keyword>
<feature type="transmembrane region" description="Helical" evidence="3">
    <location>
        <begin position="253"/>
        <end position="273"/>
    </location>
</feature>
<sequence length="280" mass="31467">MKKKCFDPISVIIILAGLVILAYPFVSNYLLEKNSSKAVGSYEEALANLTDEEAERILEEARNYNEQLFARNGSELPSNESTGTDNLEETYWNILNITDSGMMGYITIPRLDETMPIYHGSAEEVLQVGVGHLQYTSFPVGGESTHAALSGHRGLTSAKLFTDLDQMKTGDRFYLHILKETFAYEVNQIVTVEPNQLNELSISPGEDYVTLVTCTPYGINSHRLLVRGTRIPYEEKTEEEDVKNAGFFISRQYLYPIIGAAVLFLFFILQKIVSKVKRKG</sequence>
<dbReference type="AlphaFoldDB" id="A0A1M6I2U7"/>
<evidence type="ECO:0000256" key="2">
    <source>
        <dbReference type="PIRSR" id="PIRSR605754-1"/>
    </source>
</evidence>
<dbReference type="InterPro" id="IPR005754">
    <property type="entry name" value="Sortase"/>
</dbReference>
<dbReference type="InterPro" id="IPR023365">
    <property type="entry name" value="Sortase_dom-sf"/>
</dbReference>
<gene>
    <name evidence="4" type="ORF">SAMN02745243_00204</name>
</gene>
<protein>
    <submittedName>
        <fullName evidence="4">Sortase A</fullName>
    </submittedName>
</protein>
<keyword evidence="1" id="KW-0378">Hydrolase</keyword>
<feature type="transmembrane region" description="Helical" evidence="3">
    <location>
        <begin position="12"/>
        <end position="31"/>
    </location>
</feature>
<keyword evidence="3" id="KW-0472">Membrane</keyword>
<feature type="active site" description="Proton donor/acceptor" evidence="2">
    <location>
        <position position="152"/>
    </location>
</feature>
<dbReference type="GO" id="GO:0016787">
    <property type="term" value="F:hydrolase activity"/>
    <property type="evidence" value="ECO:0007669"/>
    <property type="project" value="UniProtKB-KW"/>
</dbReference>
<evidence type="ECO:0000313" key="4">
    <source>
        <dbReference type="EMBL" id="SHJ28797.1"/>
    </source>
</evidence>
<evidence type="ECO:0000256" key="1">
    <source>
        <dbReference type="ARBA" id="ARBA00022801"/>
    </source>
</evidence>
<dbReference type="STRING" id="1121950.SAMN02745243_00204"/>
<dbReference type="Gene3D" id="2.40.260.10">
    <property type="entry name" value="Sortase"/>
    <property type="match status" value="1"/>
</dbReference>
<organism evidence="4 5">
    <name type="scientific">Hespellia stercorisuis DSM 15480</name>
    <dbReference type="NCBI Taxonomy" id="1121950"/>
    <lineage>
        <taxon>Bacteria</taxon>
        <taxon>Bacillati</taxon>
        <taxon>Bacillota</taxon>
        <taxon>Clostridia</taxon>
        <taxon>Lachnospirales</taxon>
        <taxon>Lachnospiraceae</taxon>
        <taxon>Hespellia</taxon>
    </lineage>
</organism>
<dbReference type="SUPFAM" id="SSF63817">
    <property type="entry name" value="Sortase"/>
    <property type="match status" value="1"/>
</dbReference>
<dbReference type="EMBL" id="FQZY01000006">
    <property type="protein sequence ID" value="SHJ28797.1"/>
    <property type="molecule type" value="Genomic_DNA"/>
</dbReference>
<reference evidence="4 5" key="1">
    <citation type="submission" date="2016-11" db="EMBL/GenBank/DDBJ databases">
        <authorList>
            <person name="Jaros S."/>
            <person name="Januszkiewicz K."/>
            <person name="Wedrychowicz H."/>
        </authorList>
    </citation>
    <scope>NUCLEOTIDE SEQUENCE [LARGE SCALE GENOMIC DNA]</scope>
    <source>
        <strain evidence="4 5">DSM 15480</strain>
    </source>
</reference>
<evidence type="ECO:0000313" key="5">
    <source>
        <dbReference type="Proteomes" id="UP000184301"/>
    </source>
</evidence>
<keyword evidence="5" id="KW-1185">Reference proteome</keyword>
<dbReference type="RefSeq" id="WP_073103932.1">
    <property type="nucleotide sequence ID" value="NZ_FQZY01000006.1"/>
</dbReference>
<dbReference type="OrthoDB" id="1648028at2"/>
<dbReference type="NCBIfam" id="TIGR01076">
    <property type="entry name" value="sortase_fam"/>
    <property type="match status" value="1"/>
</dbReference>
<proteinExistence type="predicted"/>
<dbReference type="Pfam" id="PF04203">
    <property type="entry name" value="Sortase"/>
    <property type="match status" value="1"/>
</dbReference>
<keyword evidence="3" id="KW-0812">Transmembrane</keyword>
<dbReference type="Proteomes" id="UP000184301">
    <property type="component" value="Unassembled WGS sequence"/>
</dbReference>
<name>A0A1M6I2U7_9FIRM</name>
<dbReference type="CDD" id="cd05827">
    <property type="entry name" value="Sortase_C"/>
    <property type="match status" value="1"/>
</dbReference>
<feature type="active site" description="Acyl-thioester intermediate" evidence="2">
    <location>
        <position position="214"/>
    </location>
</feature>